<protein>
    <recommendedName>
        <fullName evidence="3">histidine kinase</fullName>
        <ecNumber evidence="3">2.7.13.3</ecNumber>
    </recommendedName>
</protein>
<evidence type="ECO:0000256" key="11">
    <source>
        <dbReference type="ARBA" id="ARBA00023136"/>
    </source>
</evidence>
<keyword evidence="12" id="KW-1133">Transmembrane helix</keyword>
<dbReference type="InterPro" id="IPR050398">
    <property type="entry name" value="HssS/ArlS-like"/>
</dbReference>
<keyword evidence="7" id="KW-0547">Nucleotide-binding</keyword>
<dbReference type="Gene3D" id="1.10.287.130">
    <property type="match status" value="1"/>
</dbReference>
<dbReference type="InterPro" id="IPR003594">
    <property type="entry name" value="HATPase_dom"/>
</dbReference>
<dbReference type="PANTHER" id="PTHR45528:SF1">
    <property type="entry name" value="SENSOR HISTIDINE KINASE CPXA"/>
    <property type="match status" value="1"/>
</dbReference>
<dbReference type="PANTHER" id="PTHR45528">
    <property type="entry name" value="SENSOR HISTIDINE KINASE CPXA"/>
    <property type="match status" value="1"/>
</dbReference>
<dbReference type="EC" id="2.7.13.3" evidence="3"/>
<keyword evidence="8 14" id="KW-0418">Kinase</keyword>
<dbReference type="SUPFAM" id="SSF47384">
    <property type="entry name" value="Homodimeric domain of signal transducing histidine kinase"/>
    <property type="match status" value="1"/>
</dbReference>
<comment type="catalytic activity">
    <reaction evidence="1">
        <text>ATP + protein L-histidine = ADP + protein N-phospho-L-histidine.</text>
        <dbReference type="EC" id="2.7.13.3"/>
    </reaction>
</comment>
<accession>A0A497XNR7</accession>
<keyword evidence="11 12" id="KW-0472">Membrane</keyword>
<dbReference type="GO" id="GO:0005524">
    <property type="term" value="F:ATP binding"/>
    <property type="evidence" value="ECO:0007669"/>
    <property type="project" value="UniProtKB-KW"/>
</dbReference>
<keyword evidence="15" id="KW-1185">Reference proteome</keyword>
<dbReference type="InterPro" id="IPR005467">
    <property type="entry name" value="His_kinase_dom"/>
</dbReference>
<sequence>MLFLAELSSLKSKVFLELKNYSYTFEGEKFRIDIIPAERGARLYELLEDGEGLYILVPVPFSEKELLRITYPRESFLSDRRRVIGRFFLFFGIASVVAFGLSVAFSIYAVNPMRQALRMIEEVNKDIIHDLNTPMMTLRVNLKMLRSKYPQDEELERIEFALKQLETFKENLRPLETKTEFKMEEVNLKELIEKEAADFKKVYPEKEIRLELETVKIKADRSAAVRIVSNLLENAFKHGLKGSWVRVLLRGDKLIVENPSKPPRDVNKLFERYYRESQRGLGLGLSIVKKLASELGWKVKAEYSDGVFRVVILLKKS</sequence>
<dbReference type="Gene3D" id="3.30.565.10">
    <property type="entry name" value="Histidine kinase-like ATPase, C-terminal domain"/>
    <property type="match status" value="1"/>
</dbReference>
<reference evidence="14 15" key="1">
    <citation type="submission" date="2018-10" db="EMBL/GenBank/DDBJ databases">
        <title>Genomic Encyclopedia of Archaeal and Bacterial Type Strains, Phase II (KMG-II): from individual species to whole genera.</title>
        <authorList>
            <person name="Goeker M."/>
        </authorList>
    </citation>
    <scope>NUCLEOTIDE SEQUENCE [LARGE SCALE GENOMIC DNA]</scope>
    <source>
        <strain evidence="14 15">DSM 16510</strain>
    </source>
</reference>
<organism evidence="14 15">
    <name type="scientific">Hydrogenivirga caldilitoris</name>
    <dbReference type="NCBI Taxonomy" id="246264"/>
    <lineage>
        <taxon>Bacteria</taxon>
        <taxon>Pseudomonadati</taxon>
        <taxon>Aquificota</taxon>
        <taxon>Aquificia</taxon>
        <taxon>Aquificales</taxon>
        <taxon>Aquificaceae</taxon>
        <taxon>Hydrogenivirga</taxon>
    </lineage>
</organism>
<evidence type="ECO:0000313" key="14">
    <source>
        <dbReference type="EMBL" id="RLJ70508.1"/>
    </source>
</evidence>
<dbReference type="AlphaFoldDB" id="A0A497XNR7"/>
<proteinExistence type="predicted"/>
<dbReference type="GO" id="GO:0005886">
    <property type="term" value="C:plasma membrane"/>
    <property type="evidence" value="ECO:0007669"/>
    <property type="project" value="UniProtKB-SubCell"/>
</dbReference>
<dbReference type="EMBL" id="RCCJ01000001">
    <property type="protein sequence ID" value="RLJ70508.1"/>
    <property type="molecule type" value="Genomic_DNA"/>
</dbReference>
<keyword evidence="6" id="KW-0808">Transferase</keyword>
<comment type="caution">
    <text evidence="14">The sequence shown here is derived from an EMBL/GenBank/DDBJ whole genome shotgun (WGS) entry which is preliminary data.</text>
</comment>
<evidence type="ECO:0000256" key="9">
    <source>
        <dbReference type="ARBA" id="ARBA00022840"/>
    </source>
</evidence>
<evidence type="ECO:0000256" key="10">
    <source>
        <dbReference type="ARBA" id="ARBA00023012"/>
    </source>
</evidence>
<evidence type="ECO:0000259" key="13">
    <source>
        <dbReference type="PROSITE" id="PS50109"/>
    </source>
</evidence>
<comment type="subcellular location">
    <subcellularLocation>
        <location evidence="2">Cell membrane</location>
        <topology evidence="2">Multi-pass membrane protein</topology>
    </subcellularLocation>
</comment>
<feature type="transmembrane region" description="Helical" evidence="12">
    <location>
        <begin position="87"/>
        <end position="110"/>
    </location>
</feature>
<evidence type="ECO:0000256" key="5">
    <source>
        <dbReference type="ARBA" id="ARBA00022553"/>
    </source>
</evidence>
<keyword evidence="12" id="KW-0812">Transmembrane</keyword>
<gene>
    <name evidence="14" type="ORF">BCF55_0783</name>
</gene>
<evidence type="ECO:0000256" key="8">
    <source>
        <dbReference type="ARBA" id="ARBA00022777"/>
    </source>
</evidence>
<evidence type="ECO:0000256" key="6">
    <source>
        <dbReference type="ARBA" id="ARBA00022679"/>
    </source>
</evidence>
<dbReference type="Proteomes" id="UP000267841">
    <property type="component" value="Unassembled WGS sequence"/>
</dbReference>
<dbReference type="SUPFAM" id="SSF55874">
    <property type="entry name" value="ATPase domain of HSP90 chaperone/DNA topoisomerase II/histidine kinase"/>
    <property type="match status" value="1"/>
</dbReference>
<evidence type="ECO:0000256" key="2">
    <source>
        <dbReference type="ARBA" id="ARBA00004651"/>
    </source>
</evidence>
<evidence type="ECO:0000256" key="3">
    <source>
        <dbReference type="ARBA" id="ARBA00012438"/>
    </source>
</evidence>
<name>A0A497XNR7_9AQUI</name>
<dbReference type="InterPro" id="IPR036890">
    <property type="entry name" value="HATPase_C_sf"/>
</dbReference>
<dbReference type="GO" id="GO:0000155">
    <property type="term" value="F:phosphorelay sensor kinase activity"/>
    <property type="evidence" value="ECO:0007669"/>
    <property type="project" value="InterPro"/>
</dbReference>
<keyword evidence="10" id="KW-0902">Two-component regulatory system</keyword>
<feature type="domain" description="Histidine kinase" evidence="13">
    <location>
        <begin position="126"/>
        <end position="317"/>
    </location>
</feature>
<evidence type="ECO:0000256" key="12">
    <source>
        <dbReference type="SAM" id="Phobius"/>
    </source>
</evidence>
<keyword evidence="9" id="KW-0067">ATP-binding</keyword>
<keyword evidence="4" id="KW-1003">Cell membrane</keyword>
<dbReference type="Pfam" id="PF02518">
    <property type="entry name" value="HATPase_c"/>
    <property type="match status" value="1"/>
</dbReference>
<evidence type="ECO:0000256" key="1">
    <source>
        <dbReference type="ARBA" id="ARBA00000085"/>
    </source>
</evidence>
<keyword evidence="5" id="KW-0597">Phosphoprotein</keyword>
<evidence type="ECO:0000256" key="4">
    <source>
        <dbReference type="ARBA" id="ARBA00022475"/>
    </source>
</evidence>
<evidence type="ECO:0000256" key="7">
    <source>
        <dbReference type="ARBA" id="ARBA00022741"/>
    </source>
</evidence>
<dbReference type="SMART" id="SM00387">
    <property type="entry name" value="HATPase_c"/>
    <property type="match status" value="1"/>
</dbReference>
<dbReference type="InterPro" id="IPR036097">
    <property type="entry name" value="HisK_dim/P_sf"/>
</dbReference>
<dbReference type="PROSITE" id="PS50109">
    <property type="entry name" value="HIS_KIN"/>
    <property type="match status" value="1"/>
</dbReference>
<evidence type="ECO:0000313" key="15">
    <source>
        <dbReference type="Proteomes" id="UP000267841"/>
    </source>
</evidence>